<comment type="caution">
    <text evidence="7">The sequence shown here is derived from an EMBL/GenBank/DDBJ whole genome shotgun (WGS) entry which is preliminary data.</text>
</comment>
<proteinExistence type="inferred from homology"/>
<accession>A0A401XM04</accession>
<dbReference type="InterPro" id="IPR015424">
    <property type="entry name" value="PyrdxlP-dep_Trfase"/>
</dbReference>
<dbReference type="Gene3D" id="3.90.1150.10">
    <property type="entry name" value="Aspartate Aminotransferase, domain 1"/>
    <property type="match status" value="1"/>
</dbReference>
<keyword evidence="3" id="KW-0663">Pyridoxal phosphate</keyword>
<dbReference type="SUPFAM" id="SSF53383">
    <property type="entry name" value="PLP-dependent transferases"/>
    <property type="match status" value="1"/>
</dbReference>
<sequence>MIRKVDLRSDTVTRPTPAMLQAMMKAEVGDDVIDKDPTTQKLEEMAASIWGFEAAIFCPSGTMCNQIAIMAHTQPGDEVICHRLSHIYWYEGGGIAANAHCSIRLLDGEHGIISPESLAHNINSIDDHHARSALLSLENTVNKAGGTCYTAAQIRALADEGHRLGLKVHLDGARIYNALIHNNEQPADYHRSVDSMSICLSKGLGCPVGSLLLGSVDFITRAKRIRKRLGGGMRQSGFLAAAGIFALENHIHRLAEDHERARKLADGLKASSWVSEVVPPQTNIVLFKSKKNPFEMAEKLEKHGIRLIYMGQGWLRLVTHLDITDDDIKYCLEVFSTHDLD</sequence>
<dbReference type="PANTHER" id="PTHR48097:SF9">
    <property type="entry name" value="L-THREONINE ALDOLASE"/>
    <property type="match status" value="1"/>
</dbReference>
<evidence type="ECO:0000313" key="8">
    <source>
        <dbReference type="Proteomes" id="UP000286715"/>
    </source>
</evidence>
<dbReference type="GO" id="GO:0005829">
    <property type="term" value="C:cytosol"/>
    <property type="evidence" value="ECO:0007669"/>
    <property type="project" value="TreeGrafter"/>
</dbReference>
<comment type="cofactor">
    <cofactor evidence="1">
        <name>pyridoxal 5'-phosphate</name>
        <dbReference type="ChEBI" id="CHEBI:597326"/>
    </cofactor>
</comment>
<keyword evidence="8" id="KW-1185">Reference proteome</keyword>
<dbReference type="InterPro" id="IPR023603">
    <property type="entry name" value="Low_specificity_L-TA-like"/>
</dbReference>
<feature type="domain" description="Aromatic amino acid beta-eliminating lyase/threonine aldolase" evidence="6">
    <location>
        <begin position="6"/>
        <end position="287"/>
    </location>
</feature>
<evidence type="ECO:0000256" key="4">
    <source>
        <dbReference type="ARBA" id="ARBA00023239"/>
    </source>
</evidence>
<dbReference type="CDD" id="cd06502">
    <property type="entry name" value="TA_like"/>
    <property type="match status" value="1"/>
</dbReference>
<organism evidence="7 8">
    <name type="scientific">Thermaurantimonas aggregans</name>
    <dbReference type="NCBI Taxonomy" id="2173829"/>
    <lineage>
        <taxon>Bacteria</taxon>
        <taxon>Pseudomonadati</taxon>
        <taxon>Bacteroidota</taxon>
        <taxon>Flavobacteriia</taxon>
        <taxon>Flavobacteriales</taxon>
        <taxon>Schleiferiaceae</taxon>
        <taxon>Thermaurantimonas</taxon>
    </lineage>
</organism>
<feature type="modified residue" description="N6-(pyridoxal phosphate)lysine" evidence="5">
    <location>
        <position position="202"/>
    </location>
</feature>
<dbReference type="AlphaFoldDB" id="A0A401XM04"/>
<dbReference type="InterPro" id="IPR015421">
    <property type="entry name" value="PyrdxlP-dep_Trfase_major"/>
</dbReference>
<protein>
    <submittedName>
        <fullName evidence="7">Threonine aldolase</fullName>
    </submittedName>
</protein>
<reference evidence="7 8" key="1">
    <citation type="submission" date="2018-11" db="EMBL/GenBank/DDBJ databases">
        <title>Schleiferia aggregans sp. nov., a moderately thermophilic heterotrophic bacterium isolated from microbial mats at a terrestrial hot spring.</title>
        <authorList>
            <person name="Iino T."/>
            <person name="Ohkuma M."/>
            <person name="Haruta S."/>
        </authorList>
    </citation>
    <scope>NUCLEOTIDE SEQUENCE [LARGE SCALE GENOMIC DNA]</scope>
    <source>
        <strain evidence="7 8">LA</strain>
    </source>
</reference>
<dbReference type="GO" id="GO:0006567">
    <property type="term" value="P:L-threonine catabolic process"/>
    <property type="evidence" value="ECO:0007669"/>
    <property type="project" value="TreeGrafter"/>
</dbReference>
<dbReference type="RefSeq" id="WP_124398111.1">
    <property type="nucleotide sequence ID" value="NZ_BHZE01000015.1"/>
</dbReference>
<gene>
    <name evidence="7" type="primary">ltaE</name>
    <name evidence="7" type="ORF">JCM31826_15310</name>
</gene>
<dbReference type="InterPro" id="IPR015422">
    <property type="entry name" value="PyrdxlP-dep_Trfase_small"/>
</dbReference>
<dbReference type="PANTHER" id="PTHR48097">
    <property type="entry name" value="L-THREONINE ALDOLASE-RELATED"/>
    <property type="match status" value="1"/>
</dbReference>
<evidence type="ECO:0000256" key="3">
    <source>
        <dbReference type="ARBA" id="ARBA00022898"/>
    </source>
</evidence>
<dbReference type="Gene3D" id="3.40.640.10">
    <property type="entry name" value="Type I PLP-dependent aspartate aminotransferase-like (Major domain)"/>
    <property type="match status" value="1"/>
</dbReference>
<dbReference type="GO" id="GO:0006545">
    <property type="term" value="P:glycine biosynthetic process"/>
    <property type="evidence" value="ECO:0007669"/>
    <property type="project" value="TreeGrafter"/>
</dbReference>
<dbReference type="Proteomes" id="UP000286715">
    <property type="component" value="Unassembled WGS sequence"/>
</dbReference>
<evidence type="ECO:0000256" key="5">
    <source>
        <dbReference type="PIRSR" id="PIRSR017617-1"/>
    </source>
</evidence>
<comment type="similarity">
    <text evidence="2">Belongs to the threonine aldolase family.</text>
</comment>
<dbReference type="FunFam" id="3.40.640.10:FF:000030">
    <property type="entry name" value="Low-specificity L-threonine aldolase"/>
    <property type="match status" value="1"/>
</dbReference>
<dbReference type="GO" id="GO:0008732">
    <property type="term" value="F:L-allo-threonine aldolase activity"/>
    <property type="evidence" value="ECO:0007669"/>
    <property type="project" value="TreeGrafter"/>
</dbReference>
<dbReference type="EMBL" id="BHZE01000015">
    <property type="protein sequence ID" value="GCD78049.1"/>
    <property type="molecule type" value="Genomic_DNA"/>
</dbReference>
<dbReference type="PIRSF" id="PIRSF017617">
    <property type="entry name" value="Thr_aldolase"/>
    <property type="match status" value="1"/>
</dbReference>
<evidence type="ECO:0000256" key="1">
    <source>
        <dbReference type="ARBA" id="ARBA00001933"/>
    </source>
</evidence>
<dbReference type="OrthoDB" id="9774495at2"/>
<keyword evidence="4" id="KW-0456">Lyase</keyword>
<evidence type="ECO:0000256" key="2">
    <source>
        <dbReference type="ARBA" id="ARBA00006966"/>
    </source>
</evidence>
<dbReference type="NCBIfam" id="NF041359">
    <property type="entry name" value="GntG_guanitoxin"/>
    <property type="match status" value="1"/>
</dbReference>
<dbReference type="InterPro" id="IPR001597">
    <property type="entry name" value="ArAA_b-elim_lyase/Thr_aldolase"/>
</dbReference>
<dbReference type="Pfam" id="PF01212">
    <property type="entry name" value="Beta_elim_lyase"/>
    <property type="match status" value="1"/>
</dbReference>
<evidence type="ECO:0000259" key="6">
    <source>
        <dbReference type="Pfam" id="PF01212"/>
    </source>
</evidence>
<evidence type="ECO:0000313" key="7">
    <source>
        <dbReference type="EMBL" id="GCD78049.1"/>
    </source>
</evidence>
<name>A0A401XM04_9FLAO</name>